<keyword evidence="3" id="KW-1185">Reference proteome</keyword>
<evidence type="ECO:0000313" key="3">
    <source>
        <dbReference type="Proteomes" id="UP000199529"/>
    </source>
</evidence>
<dbReference type="GO" id="GO:0016747">
    <property type="term" value="F:acyltransferase activity, transferring groups other than amino-acyl groups"/>
    <property type="evidence" value="ECO:0007669"/>
    <property type="project" value="InterPro"/>
</dbReference>
<protein>
    <submittedName>
        <fullName evidence="2">Protein N-acetyltransferase, RimJ/RimL family</fullName>
    </submittedName>
</protein>
<dbReference type="PROSITE" id="PS51186">
    <property type="entry name" value="GNAT"/>
    <property type="match status" value="1"/>
</dbReference>
<reference evidence="3" key="1">
    <citation type="submission" date="2016-10" db="EMBL/GenBank/DDBJ databases">
        <authorList>
            <person name="Varghese N."/>
            <person name="Submissions S."/>
        </authorList>
    </citation>
    <scope>NUCLEOTIDE SEQUENCE [LARGE SCALE GENOMIC DNA]</scope>
    <source>
        <strain evidence="3">CGMCC 4.3530</strain>
    </source>
</reference>
<dbReference type="STRING" id="418495.SAMN05216215_105718"/>
<gene>
    <name evidence="2" type="ORF">SAMN05216215_105718</name>
</gene>
<accession>A0A1H3RRD9</accession>
<organism evidence="2 3">
    <name type="scientific">Saccharopolyspora shandongensis</name>
    <dbReference type="NCBI Taxonomy" id="418495"/>
    <lineage>
        <taxon>Bacteria</taxon>
        <taxon>Bacillati</taxon>
        <taxon>Actinomycetota</taxon>
        <taxon>Actinomycetes</taxon>
        <taxon>Pseudonocardiales</taxon>
        <taxon>Pseudonocardiaceae</taxon>
        <taxon>Saccharopolyspora</taxon>
    </lineage>
</organism>
<evidence type="ECO:0000313" key="2">
    <source>
        <dbReference type="EMBL" id="SDZ28266.1"/>
    </source>
</evidence>
<dbReference type="Pfam" id="PF13302">
    <property type="entry name" value="Acetyltransf_3"/>
    <property type="match status" value="1"/>
</dbReference>
<sequence>MARQLVTNRLLLRSWRIEDAEAALDVYGSAEVTRWLSPIMETVPDLVAMRLLLRQWIAEDVRAIPPVGRWCIQRREDDRVIGGASLLPLPPGNQDLEVGWHVHPELWEQGYTGEAMFALVRWAFEHEVDELFAVVRPDNVQAAETVRDNGMEWAGETDKYFGQTVELYRLRPADLDRLAPRADLPPGYRAQ</sequence>
<dbReference type="Proteomes" id="UP000199529">
    <property type="component" value="Unassembled WGS sequence"/>
</dbReference>
<dbReference type="InterPro" id="IPR016181">
    <property type="entry name" value="Acyl_CoA_acyltransferase"/>
</dbReference>
<keyword evidence="2" id="KW-0808">Transferase</keyword>
<dbReference type="AlphaFoldDB" id="A0A1H3RRD9"/>
<name>A0A1H3RRD9_9PSEU</name>
<dbReference type="CDD" id="cd04301">
    <property type="entry name" value="NAT_SF"/>
    <property type="match status" value="1"/>
</dbReference>
<dbReference type="OrthoDB" id="3533156at2"/>
<dbReference type="SUPFAM" id="SSF55729">
    <property type="entry name" value="Acyl-CoA N-acyltransferases (Nat)"/>
    <property type="match status" value="1"/>
</dbReference>
<feature type="domain" description="N-acetyltransferase" evidence="1">
    <location>
        <begin position="10"/>
        <end position="172"/>
    </location>
</feature>
<dbReference type="InterPro" id="IPR000182">
    <property type="entry name" value="GNAT_dom"/>
</dbReference>
<dbReference type="RefSeq" id="WP_093275726.1">
    <property type="nucleotide sequence ID" value="NZ_FNOK01000057.1"/>
</dbReference>
<proteinExistence type="predicted"/>
<dbReference type="Gene3D" id="3.40.630.30">
    <property type="match status" value="1"/>
</dbReference>
<dbReference type="InterPro" id="IPR051531">
    <property type="entry name" value="N-acetyltransferase"/>
</dbReference>
<dbReference type="PANTHER" id="PTHR43792">
    <property type="entry name" value="GNAT FAMILY, PUTATIVE (AFU_ORTHOLOGUE AFUA_3G00765)-RELATED-RELATED"/>
    <property type="match status" value="1"/>
</dbReference>
<evidence type="ECO:0000259" key="1">
    <source>
        <dbReference type="PROSITE" id="PS51186"/>
    </source>
</evidence>
<dbReference type="EMBL" id="FNOK01000057">
    <property type="protein sequence ID" value="SDZ28266.1"/>
    <property type="molecule type" value="Genomic_DNA"/>
</dbReference>
<dbReference type="PANTHER" id="PTHR43792:SF1">
    <property type="entry name" value="N-ACETYLTRANSFERASE DOMAIN-CONTAINING PROTEIN"/>
    <property type="match status" value="1"/>
</dbReference>